<reference evidence="1 2" key="1">
    <citation type="journal article" date="2019" name="Microb. Cell Fact.">
        <title>Exploring novel herbicidin analogues by transcriptional regulator overexpression and MS/MS molecular networking.</title>
        <authorList>
            <person name="Shi Y."/>
            <person name="Gu R."/>
            <person name="Li Y."/>
            <person name="Wang X."/>
            <person name="Ren W."/>
            <person name="Li X."/>
            <person name="Wang L."/>
            <person name="Xie Y."/>
            <person name="Hong B."/>
        </authorList>
    </citation>
    <scope>NUCLEOTIDE SEQUENCE [LARGE SCALE GENOMIC DNA]</scope>
    <source>
        <strain evidence="1 2">US-43</strain>
    </source>
</reference>
<evidence type="ECO:0000313" key="2">
    <source>
        <dbReference type="Proteomes" id="UP000327000"/>
    </source>
</evidence>
<dbReference type="EMBL" id="VOKX01000107">
    <property type="protein sequence ID" value="KAB7835594.1"/>
    <property type="molecule type" value="Genomic_DNA"/>
</dbReference>
<gene>
    <name evidence="1" type="ORF">FRZ00_27125</name>
</gene>
<accession>A0A5N5W1C1</accession>
<evidence type="ECO:0000313" key="1">
    <source>
        <dbReference type="EMBL" id="KAB7835594.1"/>
    </source>
</evidence>
<name>A0A5N5W1C1_STRMB</name>
<dbReference type="OrthoDB" id="4140166at2"/>
<comment type="caution">
    <text evidence="1">The sequence shown here is derived from an EMBL/GenBank/DDBJ whole genome shotgun (WGS) entry which is preliminary data.</text>
</comment>
<organism evidence="1 2">
    <name type="scientific">Streptomyces mobaraensis</name>
    <name type="common">Streptoverticillium mobaraense</name>
    <dbReference type="NCBI Taxonomy" id="35621"/>
    <lineage>
        <taxon>Bacteria</taxon>
        <taxon>Bacillati</taxon>
        <taxon>Actinomycetota</taxon>
        <taxon>Actinomycetes</taxon>
        <taxon>Kitasatosporales</taxon>
        <taxon>Streptomycetaceae</taxon>
        <taxon>Streptomyces</taxon>
    </lineage>
</organism>
<dbReference type="AlphaFoldDB" id="A0A5N5W1C1"/>
<proteinExistence type="predicted"/>
<protein>
    <submittedName>
        <fullName evidence="1">Uncharacterized protein</fullName>
    </submittedName>
</protein>
<dbReference type="Proteomes" id="UP000327000">
    <property type="component" value="Unassembled WGS sequence"/>
</dbReference>
<sequence length="110" mass="12122">MLQIRLGHQRPAPAGDVLGRTVIGWRPGMTETDAWETGRGLWRLHPQRALARGEAQIIAPGQMVLAVAEITGITRHRDRYALEGRLLSGDARVGKLTTTPHPSRNPIAYL</sequence>
<keyword evidence="2" id="KW-1185">Reference proteome</keyword>